<evidence type="ECO:0000313" key="2">
    <source>
        <dbReference type="EMBL" id="KAA1278500.1"/>
    </source>
</evidence>
<proteinExistence type="predicted"/>
<dbReference type="Proteomes" id="UP000468420">
    <property type="component" value="Unassembled WGS sequence"/>
</dbReference>
<accession>A0A6N6K3I7</accession>
<gene>
    <name evidence="2" type="ORF">DXF85_08515</name>
</gene>
<reference evidence="2 3" key="1">
    <citation type="submission" date="2018-08" db="EMBL/GenBank/DDBJ databases">
        <title>Complete genomic analysis of a Citrobacter pasteurii isolated from cockles (Cerastoderma edule) containing a new chromosomic qnrB allele.</title>
        <authorList>
            <person name="Rodrigues A."/>
            <person name="Baptista T."/>
            <person name="Quesada A."/>
            <person name="Campos M.J."/>
        </authorList>
    </citation>
    <scope>NUCLEOTIDE SEQUENCE [LARGE SCALE GENOMIC DNA]</scope>
    <source>
        <strain evidence="2 3">BA18</strain>
    </source>
</reference>
<name>A0A6N6K3I7_9ENTR</name>
<dbReference type="AlphaFoldDB" id="A0A6N6K3I7"/>
<protein>
    <submittedName>
        <fullName evidence="2">Addiction module toxin RelE</fullName>
    </submittedName>
</protein>
<feature type="region of interest" description="Disordered" evidence="1">
    <location>
        <begin position="25"/>
        <end position="53"/>
    </location>
</feature>
<organism evidence="2 3">
    <name type="scientific">Citrobacter pasteurii</name>
    <dbReference type="NCBI Taxonomy" id="1563222"/>
    <lineage>
        <taxon>Bacteria</taxon>
        <taxon>Pseudomonadati</taxon>
        <taxon>Pseudomonadota</taxon>
        <taxon>Gammaproteobacteria</taxon>
        <taxon>Enterobacterales</taxon>
        <taxon>Enterobacteriaceae</taxon>
        <taxon>Citrobacter</taxon>
    </lineage>
</organism>
<comment type="caution">
    <text evidence="2">The sequence shown here is derived from an EMBL/GenBank/DDBJ whole genome shotgun (WGS) entry which is preliminary data.</text>
</comment>
<dbReference type="EMBL" id="QRDC01000006">
    <property type="protein sequence ID" value="KAA1278500.1"/>
    <property type="molecule type" value="Genomic_DNA"/>
</dbReference>
<sequence length="53" mass="6224">MVFLVMLRYSLVARIYAKSFKLCHGGKRANPQERTSVRDWGERMQPTQRQPEG</sequence>
<evidence type="ECO:0000256" key="1">
    <source>
        <dbReference type="SAM" id="MobiDB-lite"/>
    </source>
</evidence>
<evidence type="ECO:0000313" key="3">
    <source>
        <dbReference type="Proteomes" id="UP000468420"/>
    </source>
</evidence>